<proteinExistence type="predicted"/>
<dbReference type="Proteomes" id="UP000265520">
    <property type="component" value="Unassembled WGS sequence"/>
</dbReference>
<reference evidence="2 3" key="1">
    <citation type="journal article" date="2018" name="Front. Plant Sci.">
        <title>Red Clover (Trifolium pratense) and Zigzag Clover (T. medium) - A Picture of Genomic Similarities and Differences.</title>
        <authorList>
            <person name="Dluhosova J."/>
            <person name="Istvanek J."/>
            <person name="Nedelnik J."/>
            <person name="Repkova J."/>
        </authorList>
    </citation>
    <scope>NUCLEOTIDE SEQUENCE [LARGE SCALE GENOMIC DNA]</scope>
    <source>
        <strain evidence="3">cv. 10/8</strain>
        <tissue evidence="2">Leaf</tissue>
    </source>
</reference>
<feature type="compositionally biased region" description="Polar residues" evidence="1">
    <location>
        <begin position="57"/>
        <end position="70"/>
    </location>
</feature>
<organism evidence="2 3">
    <name type="scientific">Trifolium medium</name>
    <dbReference type="NCBI Taxonomy" id="97028"/>
    <lineage>
        <taxon>Eukaryota</taxon>
        <taxon>Viridiplantae</taxon>
        <taxon>Streptophyta</taxon>
        <taxon>Embryophyta</taxon>
        <taxon>Tracheophyta</taxon>
        <taxon>Spermatophyta</taxon>
        <taxon>Magnoliopsida</taxon>
        <taxon>eudicotyledons</taxon>
        <taxon>Gunneridae</taxon>
        <taxon>Pentapetalae</taxon>
        <taxon>rosids</taxon>
        <taxon>fabids</taxon>
        <taxon>Fabales</taxon>
        <taxon>Fabaceae</taxon>
        <taxon>Papilionoideae</taxon>
        <taxon>50 kb inversion clade</taxon>
        <taxon>NPAAA clade</taxon>
        <taxon>Hologalegina</taxon>
        <taxon>IRL clade</taxon>
        <taxon>Trifolieae</taxon>
        <taxon>Trifolium</taxon>
    </lineage>
</organism>
<feature type="compositionally biased region" description="Polar residues" evidence="1">
    <location>
        <begin position="13"/>
        <end position="44"/>
    </location>
</feature>
<feature type="compositionally biased region" description="Acidic residues" evidence="1">
    <location>
        <begin position="94"/>
        <end position="103"/>
    </location>
</feature>
<keyword evidence="3" id="KW-1185">Reference proteome</keyword>
<dbReference type="EMBL" id="LXQA010339634">
    <property type="protein sequence ID" value="MCI45110.1"/>
    <property type="molecule type" value="Genomic_DNA"/>
</dbReference>
<feature type="non-terminal residue" evidence="2">
    <location>
        <position position="109"/>
    </location>
</feature>
<name>A0A392SAW4_9FABA</name>
<sequence length="109" mass="12330">YDQWRRLWERESSPLSLPTTRKKNQTSLPTEMAGSSVQRTNGDSTPYVDADGRPMTTVISPQRNRPQDQTAIPMDTDQRIAAILDEFDPRDGEEIAISDDEDGYNNVTT</sequence>
<evidence type="ECO:0000256" key="1">
    <source>
        <dbReference type="SAM" id="MobiDB-lite"/>
    </source>
</evidence>
<protein>
    <submittedName>
        <fullName evidence="2">Uncharacterized protein</fullName>
    </submittedName>
</protein>
<feature type="region of interest" description="Disordered" evidence="1">
    <location>
        <begin position="10"/>
        <end position="70"/>
    </location>
</feature>
<evidence type="ECO:0000313" key="3">
    <source>
        <dbReference type="Proteomes" id="UP000265520"/>
    </source>
</evidence>
<dbReference type="AlphaFoldDB" id="A0A392SAW4"/>
<evidence type="ECO:0000313" key="2">
    <source>
        <dbReference type="EMBL" id="MCI45110.1"/>
    </source>
</evidence>
<feature type="non-terminal residue" evidence="2">
    <location>
        <position position="1"/>
    </location>
</feature>
<accession>A0A392SAW4</accession>
<feature type="region of interest" description="Disordered" evidence="1">
    <location>
        <begin position="89"/>
        <end position="109"/>
    </location>
</feature>
<comment type="caution">
    <text evidence="2">The sequence shown here is derived from an EMBL/GenBank/DDBJ whole genome shotgun (WGS) entry which is preliminary data.</text>
</comment>